<dbReference type="InterPro" id="IPR027417">
    <property type="entry name" value="P-loop_NTPase"/>
</dbReference>
<accession>A0A2U2N311</accession>
<gene>
    <name evidence="2" type="ORF">DEM34_08605</name>
</gene>
<protein>
    <recommendedName>
        <fullName evidence="1">AAA+ ATPase domain-containing protein</fullName>
    </recommendedName>
</protein>
<evidence type="ECO:0000313" key="2">
    <source>
        <dbReference type="EMBL" id="PWG63359.1"/>
    </source>
</evidence>
<dbReference type="Gene3D" id="3.40.50.300">
    <property type="entry name" value="P-loop containing nucleotide triphosphate hydrolases"/>
    <property type="match status" value="1"/>
</dbReference>
<sequence>MMPVSVATAEYTPSTLPELAGNPYAEALPPLRPDREVIKALRVLPEFTPGERELPAEDRVAASQRLLRCVVPTRQYLEVYRKLHRLLCSGYVERNPLSPETVRWHYDLARNRQVTETSSAESMVVCGISGAGKTTLVRNLLRCIPQVIEHDAYDGAPFKCRQLVYVCVDVPADASRRALCLGILDAIDRALGTGHGREYRKPKTSVDDMQHAIKTLFGTYGVAVLLVDEFQNLSLARAGGRQALLQFFDSLVNEVRVPVVQIGTPAAIRVYEDQFRSARRAGTGGHVEIDRIKPGSEEWRILIQIVWQRQWVRRPAELTQKLDDLVYDLTQGLPACVFRLFALAHEAAISDGSERIDAQLLKRVYKEQFGLMRHALQQLRRGRSGAYEDLVEGDRFIASGGAAGSIRRITQRVKHGQFAPDLCRELLTQIRDVECEFDLTPNQEREIVRLKGVLGDALQGANHA</sequence>
<dbReference type="Pfam" id="PF13401">
    <property type="entry name" value="AAA_22"/>
    <property type="match status" value="1"/>
</dbReference>
<dbReference type="AlphaFoldDB" id="A0A2U2N311"/>
<dbReference type="InterPro" id="IPR003593">
    <property type="entry name" value="AAA+_ATPase"/>
</dbReference>
<evidence type="ECO:0000313" key="3">
    <source>
        <dbReference type="Proteomes" id="UP000245474"/>
    </source>
</evidence>
<feature type="domain" description="AAA+ ATPase" evidence="1">
    <location>
        <begin position="119"/>
        <end position="293"/>
    </location>
</feature>
<keyword evidence="3" id="KW-1185">Reference proteome</keyword>
<dbReference type="SMART" id="SM00382">
    <property type="entry name" value="AAA"/>
    <property type="match status" value="1"/>
</dbReference>
<dbReference type="EMBL" id="QFFI01000011">
    <property type="protein sequence ID" value="PWG63359.1"/>
    <property type="molecule type" value="Genomic_DNA"/>
</dbReference>
<evidence type="ECO:0000259" key="1">
    <source>
        <dbReference type="SMART" id="SM00382"/>
    </source>
</evidence>
<organism evidence="2 3">
    <name type="scientific">Sediminicurvatus halobius</name>
    <dbReference type="NCBI Taxonomy" id="2182432"/>
    <lineage>
        <taxon>Bacteria</taxon>
        <taxon>Pseudomonadati</taxon>
        <taxon>Pseudomonadota</taxon>
        <taxon>Gammaproteobacteria</taxon>
        <taxon>Chromatiales</taxon>
        <taxon>Ectothiorhodospiraceae</taxon>
        <taxon>Sediminicurvatus</taxon>
    </lineage>
</organism>
<dbReference type="SUPFAM" id="SSF52540">
    <property type="entry name" value="P-loop containing nucleoside triphosphate hydrolases"/>
    <property type="match status" value="1"/>
</dbReference>
<dbReference type="GO" id="GO:0016887">
    <property type="term" value="F:ATP hydrolysis activity"/>
    <property type="evidence" value="ECO:0007669"/>
    <property type="project" value="InterPro"/>
</dbReference>
<comment type="caution">
    <text evidence="2">The sequence shown here is derived from an EMBL/GenBank/DDBJ whole genome shotgun (WGS) entry which is preliminary data.</text>
</comment>
<name>A0A2U2N311_9GAMM</name>
<reference evidence="2 3" key="1">
    <citation type="submission" date="2018-05" db="EMBL/GenBank/DDBJ databases">
        <title>Spiribacter halobius sp. nov., a moderately halophilic bacterium isolated from marine solar saltern.</title>
        <authorList>
            <person name="Zheng W.-S."/>
            <person name="Lu D.-C."/>
            <person name="Du Z.-J."/>
        </authorList>
    </citation>
    <scope>NUCLEOTIDE SEQUENCE [LARGE SCALE GENOMIC DNA]</scope>
    <source>
        <strain evidence="2 3">E85</strain>
    </source>
</reference>
<dbReference type="InterPro" id="IPR049945">
    <property type="entry name" value="AAA_22"/>
</dbReference>
<dbReference type="Proteomes" id="UP000245474">
    <property type="component" value="Unassembled WGS sequence"/>
</dbReference>
<proteinExistence type="predicted"/>